<dbReference type="GO" id="GO:0005851">
    <property type="term" value="C:eukaryotic translation initiation factor 2B complex"/>
    <property type="evidence" value="ECO:0007669"/>
    <property type="project" value="TreeGrafter"/>
</dbReference>
<feature type="domain" description="Nucleotidyl transferase" evidence="10">
    <location>
        <begin position="43"/>
        <end position="166"/>
    </location>
</feature>
<comment type="similarity">
    <text evidence="2">Belongs to the eIF-2B gamma/epsilon subunits family.</text>
</comment>
<evidence type="ECO:0000313" key="13">
    <source>
        <dbReference type="Proteomes" id="UP001212411"/>
    </source>
</evidence>
<evidence type="ECO:0000259" key="10">
    <source>
        <dbReference type="Pfam" id="PF00483"/>
    </source>
</evidence>
<dbReference type="InterPro" id="IPR056764">
    <property type="entry name" value="LbH_EIF2B3/5"/>
</dbReference>
<evidence type="ECO:0000256" key="6">
    <source>
        <dbReference type="ARBA" id="ARBA00044196"/>
    </source>
</evidence>
<dbReference type="CDD" id="cd04652">
    <property type="entry name" value="LbH_eIF2B_gamma_C"/>
    <property type="match status" value="1"/>
</dbReference>
<evidence type="ECO:0000259" key="11">
    <source>
        <dbReference type="Pfam" id="PF25084"/>
    </source>
</evidence>
<comment type="function">
    <text evidence="8">Acts as a component of the translation initiation factor 2B (eIF2B) complex, which catalyzes the exchange of GDP for GTP on the eukaryotic initiation factor 2 (eIF2) complex gamma subunit. Its guanine nucleotide exchange factor activity is repressed when bound to eIF2 complex phosphorylated on the alpha subunit, thereby limiting the amount of methionyl-initiator methionine tRNA available to the ribosome and consequently global translation is repressed.</text>
</comment>
<dbReference type="GO" id="GO:0005085">
    <property type="term" value="F:guanyl-nucleotide exchange factor activity"/>
    <property type="evidence" value="ECO:0007669"/>
    <property type="project" value="TreeGrafter"/>
</dbReference>
<keyword evidence="3" id="KW-0963">Cytoplasm</keyword>
<dbReference type="InterPro" id="IPR029044">
    <property type="entry name" value="Nucleotide-diphossugar_trans"/>
</dbReference>
<evidence type="ECO:0000256" key="3">
    <source>
        <dbReference type="ARBA" id="ARBA00022490"/>
    </source>
</evidence>
<gene>
    <name evidence="12" type="primary">tif223</name>
    <name evidence="12" type="ORF">SOMG_02410</name>
</gene>
<comment type="subcellular location">
    <subcellularLocation>
        <location evidence="1">Cytoplasm</location>
        <location evidence="1">Cytosol</location>
    </subcellularLocation>
</comment>
<dbReference type="InterPro" id="IPR051960">
    <property type="entry name" value="eIF2B_gamma"/>
</dbReference>
<keyword evidence="4 12" id="KW-0396">Initiation factor</keyword>
<organism evidence="12 13">
    <name type="scientific">Schizosaccharomyces osmophilus</name>
    <dbReference type="NCBI Taxonomy" id="2545709"/>
    <lineage>
        <taxon>Eukaryota</taxon>
        <taxon>Fungi</taxon>
        <taxon>Dikarya</taxon>
        <taxon>Ascomycota</taxon>
        <taxon>Taphrinomycotina</taxon>
        <taxon>Schizosaccharomycetes</taxon>
        <taxon>Schizosaccharomycetales</taxon>
        <taxon>Schizosaccharomycetaceae</taxon>
        <taxon>Schizosaccharomyces</taxon>
    </lineage>
</organism>
<dbReference type="Proteomes" id="UP001212411">
    <property type="component" value="Chromosome 1"/>
</dbReference>
<evidence type="ECO:0000256" key="9">
    <source>
        <dbReference type="ARBA" id="ARBA00046432"/>
    </source>
</evidence>
<dbReference type="Pfam" id="PF25084">
    <property type="entry name" value="LbH_EIF2B"/>
    <property type="match status" value="1"/>
</dbReference>
<keyword evidence="5" id="KW-0648">Protein biosynthesis</keyword>
<dbReference type="GO" id="GO:0003743">
    <property type="term" value="F:translation initiation factor activity"/>
    <property type="evidence" value="ECO:0007669"/>
    <property type="project" value="UniProtKB-KW"/>
</dbReference>
<dbReference type="Gene3D" id="3.90.550.10">
    <property type="entry name" value="Spore Coat Polysaccharide Biosynthesis Protein SpsA, Chain A"/>
    <property type="match status" value="1"/>
</dbReference>
<evidence type="ECO:0000256" key="4">
    <source>
        <dbReference type="ARBA" id="ARBA00022540"/>
    </source>
</evidence>
<dbReference type="EMBL" id="CP115611">
    <property type="protein sequence ID" value="WBW73013.1"/>
    <property type="molecule type" value="Genomic_DNA"/>
</dbReference>
<evidence type="ECO:0000256" key="1">
    <source>
        <dbReference type="ARBA" id="ARBA00004514"/>
    </source>
</evidence>
<proteinExistence type="inferred from homology"/>
<keyword evidence="13" id="KW-1185">Reference proteome</keyword>
<dbReference type="RefSeq" id="XP_056037256.1">
    <property type="nucleotide sequence ID" value="XM_056181202.1"/>
</dbReference>
<dbReference type="InterPro" id="IPR005835">
    <property type="entry name" value="NTP_transferase_dom"/>
</dbReference>
<feature type="domain" description="EIF2B subunit epsilon/gamma LbH" evidence="11">
    <location>
        <begin position="345"/>
        <end position="435"/>
    </location>
</feature>
<evidence type="ECO:0000313" key="12">
    <source>
        <dbReference type="EMBL" id="WBW73013.1"/>
    </source>
</evidence>
<evidence type="ECO:0000256" key="7">
    <source>
        <dbReference type="ARBA" id="ARBA00044229"/>
    </source>
</evidence>
<dbReference type="SUPFAM" id="SSF53448">
    <property type="entry name" value="Nucleotide-diphospho-sugar transferases"/>
    <property type="match status" value="1"/>
</dbReference>
<comment type="subunit">
    <text evidence="9">Component of the translation initiation factor 2B (eIF2B) complex which is a heterodecamer of two sets of five different subunits: alpha, beta, gamma, delta and epsilon. Subunits alpha, beta and delta comprise a regulatory subcomplex and subunits epsilon and gamma comprise a catalytic subcomplex. Within the complex, the hexameric regulatory complex resides at the center, with the two heterodimeric catalytic subcomplexes bound on opposite sides.</text>
</comment>
<accession>A0AAE9WE17</accession>
<evidence type="ECO:0000256" key="8">
    <source>
        <dbReference type="ARBA" id="ARBA00045373"/>
    </source>
</evidence>
<dbReference type="AlphaFoldDB" id="A0AAE9WE17"/>
<dbReference type="CDD" id="cd04198">
    <property type="entry name" value="eIF-2B_gamma_N"/>
    <property type="match status" value="1"/>
</dbReference>
<name>A0AAE9WE17_9SCHI</name>
<dbReference type="GO" id="GO:0002183">
    <property type="term" value="P:cytoplasmic translational initiation"/>
    <property type="evidence" value="ECO:0007669"/>
    <property type="project" value="TreeGrafter"/>
</dbReference>
<dbReference type="Gene3D" id="2.160.10.10">
    <property type="entry name" value="Hexapeptide repeat proteins"/>
    <property type="match status" value="1"/>
</dbReference>
<evidence type="ECO:0000256" key="2">
    <source>
        <dbReference type="ARBA" id="ARBA00007878"/>
    </source>
</evidence>
<reference evidence="12 13" key="1">
    <citation type="journal article" date="2023" name="G3 (Bethesda)">
        <title>A high-quality reference genome for the fission yeast Schizosaccharomyces osmophilus.</title>
        <authorList>
            <person name="Jia G.S."/>
            <person name="Zhang W.C."/>
            <person name="Liang Y."/>
            <person name="Liu X.H."/>
            <person name="Rhind N."/>
            <person name="Pidoux A."/>
            <person name="Brysch-Herzberg M."/>
            <person name="Du L.L."/>
        </authorList>
    </citation>
    <scope>NUCLEOTIDE SEQUENCE [LARGE SCALE GENOMIC DNA]</scope>
    <source>
        <strain evidence="12 13">CBS 15793</strain>
    </source>
</reference>
<dbReference type="Pfam" id="PF00483">
    <property type="entry name" value="NTP_transferase"/>
    <property type="match status" value="1"/>
</dbReference>
<dbReference type="GeneID" id="80875891"/>
<dbReference type="PANTHER" id="PTHR45989:SF1">
    <property type="entry name" value="TRANSLATION INITIATION FACTOR EIF-2B SUBUNIT GAMMA"/>
    <property type="match status" value="1"/>
</dbReference>
<dbReference type="KEGG" id="som:SOMG_02410"/>
<dbReference type="GO" id="GO:0005829">
    <property type="term" value="C:cytosol"/>
    <property type="evidence" value="ECO:0007669"/>
    <property type="project" value="UniProtKB-SubCell"/>
</dbReference>
<sequence length="457" mass="50930">MSILYEPTALPLANTPTMFNTVPGSKARPSSQSQSIPVEFQAVLFAGFGNSLYPLTGNDSLPKALLPVGNKPMLHYPLYWLEAAGFSSVIIICMEEAEAHISSWLRSGYDGHLRVHVEAPTVMDDSMGSADALRAVSHLIKTDFVCLSCDSITDLQPYMVLDRFRLNDPSALIVYSHVLKHEHITNQSKEITEKHLIGVEESSQRLLYAKSSADIGGDLSLRMSLLWKHPNITLHTNLGDSHIYVFKHWIIDLIREKENISSISSDLIPYLVKCQYQRPFAIREDINKYLQNSADEDYEDISNELLINTFIAKEEYLCARANNLPNYFELNRCIAKLTPDPRLIDVNVSERALVGADCMVNEGTAICDNSNIKKSIIGRNCSIGKGVVVSNSILMDNIVVEDGVRLDCCIVASGASIGQRSKLRECEIGVNHNVEAKRTARGERLVDMEKIETDDDK</sequence>
<evidence type="ECO:0000256" key="5">
    <source>
        <dbReference type="ARBA" id="ARBA00022917"/>
    </source>
</evidence>
<dbReference type="PANTHER" id="PTHR45989">
    <property type="entry name" value="TRANSLATION INITIATION FACTOR EIF-2B SUBUNIT GAMMA"/>
    <property type="match status" value="1"/>
</dbReference>
<protein>
    <recommendedName>
        <fullName evidence="6">Translation initiation factor eIF2B subunit gamma</fullName>
    </recommendedName>
    <alternativeName>
        <fullName evidence="7">eIF2B GDP-GTP exchange factor subunit gamma</fullName>
    </alternativeName>
</protein>